<gene>
    <name evidence="2" type="ORF">EG327_003635</name>
</gene>
<feature type="compositionally biased region" description="Polar residues" evidence="1">
    <location>
        <begin position="306"/>
        <end position="321"/>
    </location>
</feature>
<evidence type="ECO:0008006" key="4">
    <source>
        <dbReference type="Google" id="ProtNLM"/>
    </source>
</evidence>
<dbReference type="Proteomes" id="UP000490939">
    <property type="component" value="Unassembled WGS sequence"/>
</dbReference>
<feature type="region of interest" description="Disordered" evidence="1">
    <location>
        <begin position="1"/>
        <end position="76"/>
    </location>
</feature>
<feature type="region of interest" description="Disordered" evidence="1">
    <location>
        <begin position="465"/>
        <end position="489"/>
    </location>
</feature>
<dbReference type="AlphaFoldDB" id="A0A8H3VG18"/>
<dbReference type="EMBL" id="WNWR01000226">
    <property type="protein sequence ID" value="KAE9987811.1"/>
    <property type="molecule type" value="Genomic_DNA"/>
</dbReference>
<reference evidence="2 3" key="1">
    <citation type="submission" date="2019-07" db="EMBL/GenBank/DDBJ databases">
        <title>Venturia inaequalis Genome Resource.</title>
        <authorList>
            <person name="Lichtner F.J."/>
        </authorList>
    </citation>
    <scope>NUCLEOTIDE SEQUENCE [LARGE SCALE GENOMIC DNA]</scope>
    <source>
        <strain evidence="2 3">DMI_063113</strain>
    </source>
</reference>
<comment type="caution">
    <text evidence="2">The sequence shown here is derived from an EMBL/GenBank/DDBJ whole genome shotgun (WGS) entry which is preliminary data.</text>
</comment>
<feature type="compositionally biased region" description="Polar residues" evidence="1">
    <location>
        <begin position="240"/>
        <end position="252"/>
    </location>
</feature>
<sequence>MSLFGEGRHDESPSLHSDSDADEIQEIPESSEQEEEEQYDDMDDIYSDDDDDEDSDDDATTPHKQPLTEKEKTAFRRRNRNEIHVLDAFETTRAGDLGRNLLGAASERHFLVSKQPVECVASWAARARWTGDEGARRAVPAPYWTAWPLRLGEVPLSGERFCGLRGGDGDGDEEWVWGKRRRVGKASAEFEEVLCDFAARKARERVGWESRVGEVDEAEREGVESSSSGEEASDSDSTEPEQNQSSAKNKTSPTHEESTRAFSADQDRTRDILQPTIRSIMSKVDALMTGLYHSRMNHRNHRSASHDANSIPSHQRCSSSPEGEKKEALGLRDWSEILGMASLTGWDPKVVARAAERCSKLFGEGMAFADLDDGGVSTKVCTYSPHVVPRFEEDEGEGWSLDTLLCPHEDCARHTRRFDLRRRLRWHIKDVHDWDPQVERRPVEIVGGVHRDGFLRPIAAQPGWRARDKVKSERRGGKRKREGGKDVDG</sequence>
<feature type="compositionally biased region" description="Basic and acidic residues" evidence="1">
    <location>
        <begin position="465"/>
        <end position="475"/>
    </location>
</feature>
<feature type="compositionally biased region" description="Acidic residues" evidence="1">
    <location>
        <begin position="20"/>
        <end position="59"/>
    </location>
</feature>
<feature type="compositionally biased region" description="Basic and acidic residues" evidence="1">
    <location>
        <begin position="66"/>
        <end position="76"/>
    </location>
</feature>
<feature type="compositionally biased region" description="Basic and acidic residues" evidence="1">
    <location>
        <begin position="1"/>
        <end position="19"/>
    </location>
</feature>
<organism evidence="2 3">
    <name type="scientific">Venturia inaequalis</name>
    <name type="common">Apple scab fungus</name>
    <dbReference type="NCBI Taxonomy" id="5025"/>
    <lineage>
        <taxon>Eukaryota</taxon>
        <taxon>Fungi</taxon>
        <taxon>Dikarya</taxon>
        <taxon>Ascomycota</taxon>
        <taxon>Pezizomycotina</taxon>
        <taxon>Dothideomycetes</taxon>
        <taxon>Pleosporomycetidae</taxon>
        <taxon>Venturiales</taxon>
        <taxon>Venturiaceae</taxon>
        <taxon>Venturia</taxon>
    </lineage>
</organism>
<evidence type="ECO:0000256" key="1">
    <source>
        <dbReference type="SAM" id="MobiDB-lite"/>
    </source>
</evidence>
<protein>
    <recommendedName>
        <fullName evidence="4">Rrn9 domain-containing protein</fullName>
    </recommendedName>
</protein>
<evidence type="ECO:0000313" key="2">
    <source>
        <dbReference type="EMBL" id="KAE9987811.1"/>
    </source>
</evidence>
<feature type="region of interest" description="Disordered" evidence="1">
    <location>
        <begin position="299"/>
        <end position="325"/>
    </location>
</feature>
<keyword evidence="3" id="KW-1185">Reference proteome</keyword>
<feature type="region of interest" description="Disordered" evidence="1">
    <location>
        <begin position="211"/>
        <end position="271"/>
    </location>
</feature>
<feature type="compositionally biased region" description="Basic and acidic residues" evidence="1">
    <location>
        <begin position="253"/>
        <end position="271"/>
    </location>
</feature>
<name>A0A8H3VG18_VENIN</name>
<accession>A0A8H3VG18</accession>
<proteinExistence type="predicted"/>
<evidence type="ECO:0000313" key="3">
    <source>
        <dbReference type="Proteomes" id="UP000490939"/>
    </source>
</evidence>